<dbReference type="InterPro" id="IPR000524">
    <property type="entry name" value="Tscrpt_reg_HTH_GntR"/>
</dbReference>
<dbReference type="EMBL" id="JADKMA010000024">
    <property type="protein sequence ID" value="MBO8191513.1"/>
    <property type="molecule type" value="Genomic_DNA"/>
</dbReference>
<proteinExistence type="predicted"/>
<keyword evidence="6" id="KW-1185">Reference proteome</keyword>
<dbReference type="Gene3D" id="1.20.120.530">
    <property type="entry name" value="GntR ligand-binding domain-like"/>
    <property type="match status" value="1"/>
</dbReference>
<evidence type="ECO:0000313" key="5">
    <source>
        <dbReference type="EMBL" id="MBO8191513.1"/>
    </source>
</evidence>
<evidence type="ECO:0000313" key="6">
    <source>
        <dbReference type="Proteomes" id="UP001519064"/>
    </source>
</evidence>
<evidence type="ECO:0000256" key="2">
    <source>
        <dbReference type="ARBA" id="ARBA00023125"/>
    </source>
</evidence>
<sequence>MPPLQTTTTRDALVAEIRREILSGDLAPGTSLTEVGLAGRYEVARPTVRSALQELGRRHLVVSNGGRSPIVPVMTDEDVRDLFFVRRPLELEAVARIVADGRDLGAAEQRLEDLRRLPGDASWGERVETHTAFHIALIDCAGSARLSRVYPGLQEEMQLCLAQLHASYPGSQDLYREHRVLLDAIRSGSREDALAELNLHLDRALGKLSDVQQR</sequence>
<evidence type="ECO:0000259" key="4">
    <source>
        <dbReference type="PROSITE" id="PS50949"/>
    </source>
</evidence>
<dbReference type="SMART" id="SM00895">
    <property type="entry name" value="FCD"/>
    <property type="match status" value="1"/>
</dbReference>
<dbReference type="InterPro" id="IPR011711">
    <property type="entry name" value="GntR_C"/>
</dbReference>
<dbReference type="SUPFAM" id="SSF46785">
    <property type="entry name" value="Winged helix' DNA-binding domain"/>
    <property type="match status" value="1"/>
</dbReference>
<name>A0ABS3X814_9ACTN</name>
<keyword evidence="3" id="KW-0804">Transcription</keyword>
<organism evidence="5 6">
    <name type="scientific">Streptomyces oryzae</name>
    <dbReference type="NCBI Taxonomy" id="1434886"/>
    <lineage>
        <taxon>Bacteria</taxon>
        <taxon>Bacillati</taxon>
        <taxon>Actinomycetota</taxon>
        <taxon>Actinomycetes</taxon>
        <taxon>Kitasatosporales</taxon>
        <taxon>Streptomycetaceae</taxon>
        <taxon>Streptomyces</taxon>
    </lineage>
</organism>
<dbReference type="SMART" id="SM00345">
    <property type="entry name" value="HTH_GNTR"/>
    <property type="match status" value="1"/>
</dbReference>
<evidence type="ECO:0000256" key="3">
    <source>
        <dbReference type="ARBA" id="ARBA00023163"/>
    </source>
</evidence>
<protein>
    <submittedName>
        <fullName evidence="5">GntR family transcriptional regulator</fullName>
    </submittedName>
</protein>
<dbReference type="Pfam" id="PF07729">
    <property type="entry name" value="FCD"/>
    <property type="match status" value="1"/>
</dbReference>
<dbReference type="PANTHER" id="PTHR43537:SF5">
    <property type="entry name" value="UXU OPERON TRANSCRIPTIONAL REGULATOR"/>
    <property type="match status" value="1"/>
</dbReference>
<reference evidence="5 6" key="1">
    <citation type="submission" date="2020-11" db="EMBL/GenBank/DDBJ databases">
        <title>Streptomyces spirodelae sp. nov., isolated from duckweed.</title>
        <authorList>
            <person name="Saimee Y."/>
            <person name="Duangmal K."/>
        </authorList>
    </citation>
    <scope>NUCLEOTIDE SEQUENCE [LARGE SCALE GENOMIC DNA]</scope>
    <source>
        <strain evidence="5 6">S16-07</strain>
    </source>
</reference>
<evidence type="ECO:0000256" key="1">
    <source>
        <dbReference type="ARBA" id="ARBA00023015"/>
    </source>
</evidence>
<comment type="caution">
    <text evidence="5">The sequence shown here is derived from an EMBL/GenBank/DDBJ whole genome shotgun (WGS) entry which is preliminary data.</text>
</comment>
<dbReference type="InterPro" id="IPR036388">
    <property type="entry name" value="WH-like_DNA-bd_sf"/>
</dbReference>
<dbReference type="PROSITE" id="PS50949">
    <property type="entry name" value="HTH_GNTR"/>
    <property type="match status" value="1"/>
</dbReference>
<keyword evidence="1" id="KW-0805">Transcription regulation</keyword>
<feature type="domain" description="HTH gntR-type" evidence="4">
    <location>
        <begin position="7"/>
        <end position="74"/>
    </location>
</feature>
<dbReference type="PANTHER" id="PTHR43537">
    <property type="entry name" value="TRANSCRIPTIONAL REGULATOR, GNTR FAMILY"/>
    <property type="match status" value="1"/>
</dbReference>
<dbReference type="InterPro" id="IPR036390">
    <property type="entry name" value="WH_DNA-bd_sf"/>
</dbReference>
<dbReference type="Gene3D" id="1.10.10.10">
    <property type="entry name" value="Winged helix-like DNA-binding domain superfamily/Winged helix DNA-binding domain"/>
    <property type="match status" value="1"/>
</dbReference>
<dbReference type="RefSeq" id="WP_209238608.1">
    <property type="nucleotide sequence ID" value="NZ_JADKMA010000024.1"/>
</dbReference>
<gene>
    <name evidence="5" type="ORF">ITI46_07385</name>
</gene>
<dbReference type="Pfam" id="PF00392">
    <property type="entry name" value="GntR"/>
    <property type="match status" value="1"/>
</dbReference>
<keyword evidence="2" id="KW-0238">DNA-binding</keyword>
<accession>A0ABS3X814</accession>
<dbReference type="Proteomes" id="UP001519064">
    <property type="component" value="Unassembled WGS sequence"/>
</dbReference>
<dbReference type="SUPFAM" id="SSF48008">
    <property type="entry name" value="GntR ligand-binding domain-like"/>
    <property type="match status" value="1"/>
</dbReference>
<dbReference type="InterPro" id="IPR008920">
    <property type="entry name" value="TF_FadR/GntR_C"/>
</dbReference>